<accession>A0A7D6Z707</accession>
<dbReference type="RefSeq" id="WP_181579576.1">
    <property type="nucleotide sequence ID" value="NZ_CP059399.1"/>
</dbReference>
<evidence type="ECO:0000313" key="1">
    <source>
        <dbReference type="EMBL" id="QLY28368.1"/>
    </source>
</evidence>
<keyword evidence="2" id="KW-1185">Reference proteome</keyword>
<evidence type="ECO:0000313" key="2">
    <source>
        <dbReference type="Proteomes" id="UP000515512"/>
    </source>
</evidence>
<dbReference type="KEGG" id="nhu:H0264_23670"/>
<sequence>MITPHKLTLVPYLQRWDHRSRNLSIRLLIAPTGNPLEPLGSAVPQDPAFADAGLAFAVHISDSIDALPQRTLVDQITVLPDPAGVTPTLTHPHARPIFTAIKQVLEIPDGPAADTFAPQDRDQSKQLRKYLPRSYRQSFPFVRPRTSLAVIDNSYHCLMKCPPDPPPPSTPRIIGWGEAIAFALRRPRLAEALGLIADLEIPLDAAPRLVRGGWLWVELADGGDFAARAATTPTFLRAFATRVPALLVDRARQLFTPVVIPVSDDAAAAGALGNFDKVMIEANRFDDGFAKIVHARQPIGADHLDEDGSGPPPIRDEGIHLAWDDEDVLEGQNRALGAPPDGEDPVLAPRGVRGYRVDVRPQGSQAWTSLSTVQAPLAVGVDLGVAVEQRWAEVVPTEHSGQLWLPAWFLKWRGRSLVMSTADDRRLMNAPPGQPDSAVPVGADAVEPRYGRRYEFRVRMADATGGGPAVTSAPERPGDAPIAVVHMKRHRTPTAVELDTVTPEPDGTVRALRIRRPRIGYPEAVFAAGAAVRPRLLAQIAANDSAPPGTAIAPTIEDPDTVYLRIRVLLRTPRFDPQADADGFVEWYRTTRRFPDDAAQPIDLVLDWRHAADYRGLDISPQLGAEGNPTGPLTLVTSRDIRVEVRALGRNDMNYFGSEQARYGTAQLIDLHAVAPAIAEADALRPLASSSELRSVFLRSDPPVDRMGFGAVVNGVAPQSEPTGALLGRLAGALDLSADGPLVTGPPGERILFGCAGLTHHLAPDLSSIEFTHPAELAGQWINAIQVVIDRDWTWRGAGSPSLVVTRTVGLPDAVGAVSETVDVGVIEMMDAINTQSGKRPNRAHTRMIFLDALPPRLGPDGFPHEMEVTYRAFLRFEGGEGVARAVTSRLPIVAPPRQIPRVVAAGIALTPYERDADYAATSSRIKRLWVEFAEAPADPRDAYFVRPLTSTPDPMLLPGTEPVANPVEITGTPLDPELVRVVTPGQVQDLSGLSTMQRLEPSKTSVRHYLVPLPPNVDPGSPELFSFYTYEIRVGHDRGPADNPLWSTAQGRFGESLVLDGVQHPAPELPCSVIAEPDGAIRVRAPYALPYRGLHRVQPTTPNTVIWIVLYARVTQADGGTKRNIQIDLHQLRPLRTQMQSIPLFAEGEASWSAAEVADALKRVGIPYDSPLSVLAVELLPEPNGTYADPLGGDLGAVRIVRTSPLSPLNRGCCVPAP</sequence>
<dbReference type="EMBL" id="CP059399">
    <property type="protein sequence ID" value="QLY28368.1"/>
    <property type="molecule type" value="Genomic_DNA"/>
</dbReference>
<organism evidence="1 2">
    <name type="scientific">Nocardia huaxiensis</name>
    <dbReference type="NCBI Taxonomy" id="2755382"/>
    <lineage>
        <taxon>Bacteria</taxon>
        <taxon>Bacillati</taxon>
        <taxon>Actinomycetota</taxon>
        <taxon>Actinomycetes</taxon>
        <taxon>Mycobacteriales</taxon>
        <taxon>Nocardiaceae</taxon>
        <taxon>Nocardia</taxon>
    </lineage>
</organism>
<reference evidence="1 2" key="1">
    <citation type="submission" date="2020-07" db="EMBL/GenBank/DDBJ databases">
        <authorList>
            <person name="Zhuang K."/>
            <person name="Ran Y."/>
        </authorList>
    </citation>
    <scope>NUCLEOTIDE SEQUENCE [LARGE SCALE GENOMIC DNA]</scope>
    <source>
        <strain evidence="1 2">WCH-YHL-001</strain>
    </source>
</reference>
<gene>
    <name evidence="1" type="ORF">H0264_23670</name>
</gene>
<protein>
    <submittedName>
        <fullName evidence="1">Uncharacterized protein</fullName>
    </submittedName>
</protein>
<name>A0A7D6Z707_9NOCA</name>
<dbReference type="Proteomes" id="UP000515512">
    <property type="component" value="Chromosome"/>
</dbReference>
<proteinExistence type="predicted"/>
<dbReference type="AlphaFoldDB" id="A0A7D6Z707"/>